<gene>
    <name evidence="2" type="ORF">NTEN_LOCUS13738</name>
</gene>
<dbReference type="AlphaFoldDB" id="A0A6H5GZN5"/>
<dbReference type="Proteomes" id="UP000479000">
    <property type="component" value="Unassembled WGS sequence"/>
</dbReference>
<feature type="compositionally biased region" description="Low complexity" evidence="1">
    <location>
        <begin position="102"/>
        <end position="115"/>
    </location>
</feature>
<dbReference type="EMBL" id="CADCXU010020473">
    <property type="protein sequence ID" value="CAB0008492.1"/>
    <property type="molecule type" value="Genomic_DNA"/>
</dbReference>
<keyword evidence="3" id="KW-1185">Reference proteome</keyword>
<organism evidence="2 3">
    <name type="scientific">Nesidiocoris tenuis</name>
    <dbReference type="NCBI Taxonomy" id="355587"/>
    <lineage>
        <taxon>Eukaryota</taxon>
        <taxon>Metazoa</taxon>
        <taxon>Ecdysozoa</taxon>
        <taxon>Arthropoda</taxon>
        <taxon>Hexapoda</taxon>
        <taxon>Insecta</taxon>
        <taxon>Pterygota</taxon>
        <taxon>Neoptera</taxon>
        <taxon>Paraneoptera</taxon>
        <taxon>Hemiptera</taxon>
        <taxon>Heteroptera</taxon>
        <taxon>Panheteroptera</taxon>
        <taxon>Cimicomorpha</taxon>
        <taxon>Miridae</taxon>
        <taxon>Dicyphina</taxon>
        <taxon>Nesidiocoris</taxon>
    </lineage>
</organism>
<sequence>MSCIRRLMVHSCCSWIAALQNSLKNWSLASWYNQPSIGGTYSHRNRLQFDSGIAVDRISSRVPAYIVEKLILHCFTRIETKPALYLIKIKIQSRINTREENNGNATSTNHSNANSKPKSNKDLNQIHKQQKLSQIYHQNKLN</sequence>
<protein>
    <submittedName>
        <fullName evidence="2">Uncharacterized protein</fullName>
    </submittedName>
</protein>
<evidence type="ECO:0000313" key="2">
    <source>
        <dbReference type="EMBL" id="CAB0008492.1"/>
    </source>
</evidence>
<evidence type="ECO:0000256" key="1">
    <source>
        <dbReference type="SAM" id="MobiDB-lite"/>
    </source>
</evidence>
<accession>A0A6H5GZN5</accession>
<feature type="region of interest" description="Disordered" evidence="1">
    <location>
        <begin position="97"/>
        <end position="121"/>
    </location>
</feature>
<evidence type="ECO:0000313" key="3">
    <source>
        <dbReference type="Proteomes" id="UP000479000"/>
    </source>
</evidence>
<name>A0A6H5GZN5_9HEMI</name>
<reference evidence="2 3" key="1">
    <citation type="submission" date="2020-02" db="EMBL/GenBank/DDBJ databases">
        <authorList>
            <person name="Ferguson B K."/>
        </authorList>
    </citation>
    <scope>NUCLEOTIDE SEQUENCE [LARGE SCALE GENOMIC DNA]</scope>
</reference>
<proteinExistence type="predicted"/>